<dbReference type="Proteomes" id="UP000275368">
    <property type="component" value="Chromosome"/>
</dbReference>
<evidence type="ECO:0000313" key="1">
    <source>
        <dbReference type="EMBL" id="BBH20566.1"/>
    </source>
</evidence>
<dbReference type="AlphaFoldDB" id="A0A3G9IQB7"/>
<sequence length="40" mass="4397">MTRATLYSLIALGVIGSSVAAYGMKNRNIPVNMAKRMIRK</sequence>
<gene>
    <name evidence="1" type="ORF">Back11_19110</name>
</gene>
<reference evidence="1 2" key="1">
    <citation type="submission" date="2018-11" db="EMBL/GenBank/DDBJ databases">
        <title>Complete genome sequence of Paenibacillus baekrokdamisoli strain KCTC 33723.</title>
        <authorList>
            <person name="Kang S.W."/>
            <person name="Lee K.C."/>
            <person name="Kim K.K."/>
            <person name="Kim J.S."/>
            <person name="Kim D.S."/>
            <person name="Ko S.H."/>
            <person name="Yang S.H."/>
            <person name="Lee J.S."/>
        </authorList>
    </citation>
    <scope>NUCLEOTIDE SEQUENCE [LARGE SCALE GENOMIC DNA]</scope>
    <source>
        <strain evidence="1 2">KCTC 33723</strain>
    </source>
</reference>
<accession>A0A3G9IQB7</accession>
<evidence type="ECO:0000313" key="2">
    <source>
        <dbReference type="Proteomes" id="UP000275368"/>
    </source>
</evidence>
<name>A0A3G9IQB7_9BACL</name>
<proteinExistence type="predicted"/>
<keyword evidence="2" id="KW-1185">Reference proteome</keyword>
<dbReference type="EMBL" id="AP019308">
    <property type="protein sequence ID" value="BBH20566.1"/>
    <property type="molecule type" value="Genomic_DNA"/>
</dbReference>
<dbReference type="KEGG" id="pbk:Back11_19110"/>
<protein>
    <submittedName>
        <fullName evidence="1">Uncharacterized protein</fullName>
    </submittedName>
</protein>
<organism evidence="1 2">
    <name type="scientific">Paenibacillus baekrokdamisoli</name>
    <dbReference type="NCBI Taxonomy" id="1712516"/>
    <lineage>
        <taxon>Bacteria</taxon>
        <taxon>Bacillati</taxon>
        <taxon>Bacillota</taxon>
        <taxon>Bacilli</taxon>
        <taxon>Bacillales</taxon>
        <taxon>Paenibacillaceae</taxon>
        <taxon>Paenibacillus</taxon>
    </lineage>
</organism>